<sequence length="1174" mass="129210">MRRQYLYILLGAALSAGLAGCVNDPAPDDSSPTTRLGLDESIDCPEGEVGWRFAESLEPNSEEYASRAGDSATVRITERYAIEIQSATCGANDSAEINQLRNECAGSLTCRYSTSCAQDFEVTYTCGAGDTNDDGTQKTYTATGSTVEMTCAQPAEEAIEVETRTACIPRQCHGRARRNLDMECVENPSATDVAMWGGFDTYTLYSPRRGNQEFDYVVPHYDAQTQRNVNVLRGVDVDTRPHPDIHDGGGFGPGIPIYPGMPYTIRLWTKFGWGIVPPTSSVVVWVSDEYEHKETKKLVQGFRCVAFKRDIVPDEAETVGEEQRFTIEYQGPIAQDCADGRSVSEDNAAKKLGLSVSEFRQQYDYFNSALRASYDMEGQAAWHKVDVNPQRIGADYLASHTPECVPNPQDFFFDAASGTYDLIAFYEQREFAKRLDIHFVEPDVGRRAYIMPGDIEARSDLTIRTESNLNASLPVDLSWSVANLNEENPFNPWAEDVEIGGAWEDGQSSPTANYGPKNLRASVYIVPKQATWDTSKLFHYKLGEVPLEGPSPEGTTQSVNLPITEKIKGYFTAFGSGVRITGDSRLFSLLYCIESDDRPEYDGDAFVTRQGTEYYSCPNRDYCTRQLTPNYTLSEYVPDPSSPDWDSPETYHTAYSLEVDTETAAENARKVFGKTLRGCRVSEGVLQVNLDRFVTPLEPIATTGFSGSSKNTKTGNAKMSGSNDNDTEINCQGQAKDNCVETVNGGNRTDGESGRSTYDLENQLSRNPGQEVSTSMTAEMLGFQLIDPMDPESSSVPFPADSSTASSTPVKITLAPPWDDIKSALERANQGNPSTEWTTGRYGGQMGLGVGWGYKWRWQIGPVPVLVTFTFTVGASVEVEAQLQFGPEEDQKYPCIGTDSCVVKVDEPAGFREAARNCNVQGGRLAELSSQAEANAVDAKRGGDEVWLGAQLAYQYPEPQCATNFTRSECLTGSETEYRWMSNSVAFASNDAEAAPTYDSDAIYNATQSGLSTSYPNASAVSYMPDGTLRRLGVNYQKPYLCTFDAAAKERFFRWQLALKMGAAAGFNLTGCVPSDNPGFCLGAGFNVVSFNIGPVYENIYHWLYRDGEAEPFSRRGNTNISVPWALKLFTGSVDAAVNFLWFSIKWNLLTYDGITAAEGKLYDVDTPIFESLE</sequence>
<dbReference type="Proteomes" id="UP000315995">
    <property type="component" value="Chromosome"/>
</dbReference>
<dbReference type="EMBL" id="CP041186">
    <property type="protein sequence ID" value="QDG49338.1"/>
    <property type="molecule type" value="Genomic_DNA"/>
</dbReference>
<protein>
    <recommendedName>
        <fullName evidence="5">C-type lectin domain-containing protein</fullName>
    </recommendedName>
</protein>
<proteinExistence type="predicted"/>
<feature type="region of interest" description="Disordered" evidence="1">
    <location>
        <begin position="705"/>
        <end position="725"/>
    </location>
</feature>
<evidence type="ECO:0000256" key="1">
    <source>
        <dbReference type="SAM" id="MobiDB-lite"/>
    </source>
</evidence>
<feature type="region of interest" description="Disordered" evidence="1">
    <location>
        <begin position="792"/>
        <end position="811"/>
    </location>
</feature>
<feature type="signal peptide" evidence="2">
    <location>
        <begin position="1"/>
        <end position="21"/>
    </location>
</feature>
<evidence type="ECO:0000313" key="3">
    <source>
        <dbReference type="EMBL" id="QDG49338.1"/>
    </source>
</evidence>
<dbReference type="SUPFAM" id="SSF56436">
    <property type="entry name" value="C-type lectin-like"/>
    <property type="match status" value="1"/>
</dbReference>
<feature type="compositionally biased region" description="Polar residues" evidence="1">
    <location>
        <begin position="754"/>
        <end position="772"/>
    </location>
</feature>
<feature type="chain" id="PRO_5030106043" description="C-type lectin domain-containing protein" evidence="2">
    <location>
        <begin position="22"/>
        <end position="1174"/>
    </location>
</feature>
<dbReference type="PROSITE" id="PS51257">
    <property type="entry name" value="PROKAR_LIPOPROTEIN"/>
    <property type="match status" value="1"/>
</dbReference>
<evidence type="ECO:0000313" key="4">
    <source>
        <dbReference type="Proteomes" id="UP000315995"/>
    </source>
</evidence>
<evidence type="ECO:0008006" key="5">
    <source>
        <dbReference type="Google" id="ProtNLM"/>
    </source>
</evidence>
<reference evidence="3 4" key="1">
    <citation type="submission" date="2019-06" db="EMBL/GenBank/DDBJ databases">
        <title>Persicimonas caeni gen. nov., sp. nov., a predatory bacterium isolated from solar saltern.</title>
        <authorList>
            <person name="Wang S."/>
        </authorList>
    </citation>
    <scope>NUCLEOTIDE SEQUENCE [LARGE SCALE GENOMIC DNA]</scope>
    <source>
        <strain evidence="3 4">YN101</strain>
    </source>
</reference>
<keyword evidence="4" id="KW-1185">Reference proteome</keyword>
<gene>
    <name evidence="3" type="ORF">FIV42_00880</name>
</gene>
<accession>A0A4Y6PM20</accession>
<dbReference type="InterPro" id="IPR016187">
    <property type="entry name" value="CTDL_fold"/>
</dbReference>
<accession>A0A5B8Y491</accession>
<feature type="region of interest" description="Disordered" evidence="1">
    <location>
        <begin position="743"/>
        <end position="772"/>
    </location>
</feature>
<dbReference type="InterPro" id="IPR016186">
    <property type="entry name" value="C-type_lectin-like/link_sf"/>
</dbReference>
<dbReference type="OrthoDB" id="10014322at2"/>
<dbReference type="RefSeq" id="WP_141195837.1">
    <property type="nucleotide sequence ID" value="NZ_CP041186.1"/>
</dbReference>
<dbReference type="Gene3D" id="3.10.100.10">
    <property type="entry name" value="Mannose-Binding Protein A, subunit A"/>
    <property type="match status" value="1"/>
</dbReference>
<dbReference type="AlphaFoldDB" id="A0A4Y6PM20"/>
<organism evidence="3 4">
    <name type="scientific">Persicimonas caeni</name>
    <dbReference type="NCBI Taxonomy" id="2292766"/>
    <lineage>
        <taxon>Bacteria</taxon>
        <taxon>Deltaproteobacteria</taxon>
        <taxon>Bradymonadales</taxon>
        <taxon>Bradymonadaceae</taxon>
        <taxon>Persicimonas</taxon>
    </lineage>
</organism>
<keyword evidence="2" id="KW-0732">Signal</keyword>
<evidence type="ECO:0000256" key="2">
    <source>
        <dbReference type="SAM" id="SignalP"/>
    </source>
</evidence>
<feature type="compositionally biased region" description="Polar residues" evidence="1">
    <location>
        <begin position="792"/>
        <end position="810"/>
    </location>
</feature>
<name>A0A4Y6PM20_PERCE</name>